<dbReference type="GO" id="GO:0016020">
    <property type="term" value="C:membrane"/>
    <property type="evidence" value="ECO:0007669"/>
    <property type="project" value="TreeGrafter"/>
</dbReference>
<evidence type="ECO:0000313" key="3">
    <source>
        <dbReference type="Proteomes" id="UP000436006"/>
    </source>
</evidence>
<dbReference type="InterPro" id="IPR029058">
    <property type="entry name" value="AB_hydrolase_fold"/>
</dbReference>
<dbReference type="RefSeq" id="WP_157588664.1">
    <property type="nucleotide sequence ID" value="NZ_WPIN01000013.1"/>
</dbReference>
<dbReference type="EMBL" id="WPIN01000013">
    <property type="protein sequence ID" value="MVM33954.1"/>
    <property type="molecule type" value="Genomic_DNA"/>
</dbReference>
<gene>
    <name evidence="2" type="ORF">GO755_28220</name>
</gene>
<dbReference type="SUPFAM" id="SSF53474">
    <property type="entry name" value="alpha/beta-Hydrolases"/>
    <property type="match status" value="1"/>
</dbReference>
<proteinExistence type="predicted"/>
<dbReference type="AlphaFoldDB" id="A0A7K1SJN3"/>
<accession>A0A7K1SJN3</accession>
<feature type="domain" description="AB hydrolase-1" evidence="1">
    <location>
        <begin position="64"/>
        <end position="315"/>
    </location>
</feature>
<organism evidence="2 3">
    <name type="scientific">Spirosoma arboris</name>
    <dbReference type="NCBI Taxonomy" id="2682092"/>
    <lineage>
        <taxon>Bacteria</taxon>
        <taxon>Pseudomonadati</taxon>
        <taxon>Bacteroidota</taxon>
        <taxon>Cytophagia</taxon>
        <taxon>Cytophagales</taxon>
        <taxon>Cytophagaceae</taxon>
        <taxon>Spirosoma</taxon>
    </lineage>
</organism>
<sequence>MVRLIGKLVKWIGIVLLTLLAGSSLFEYYTRWKLEQTLLDGKTFVEIDGHLVHYVQKGQGPCTVVFVCGLGSDHTMWQPIQDSVAKQAVTISYDCSGLFLSEASQRPITNETVSTELAQLLEKTACPKPYIMIAHSMGGIYMRPFIQQHRDDISGIVLAESAHPLQLKKASPELLKTLGAPPRWLVKLLVNTGIYRILFTFVPLSNELPIDQWFNRNARDYFYRSVNTLFDEVANDDRNFADAEQYTSFGTIPLTVITGTSSIRTQGFPRKEGQEYRQIVATLHRDLLNLSTNSRLVKASQSGHMIQAEQPDLVTAEIQALINLLPNPQ</sequence>
<evidence type="ECO:0000313" key="2">
    <source>
        <dbReference type="EMBL" id="MVM33954.1"/>
    </source>
</evidence>
<keyword evidence="3" id="KW-1185">Reference proteome</keyword>
<protein>
    <submittedName>
        <fullName evidence="2">Alpha/beta fold hydrolase</fullName>
    </submittedName>
</protein>
<dbReference type="PANTHER" id="PTHR43798:SF33">
    <property type="entry name" value="HYDROLASE, PUTATIVE (AFU_ORTHOLOGUE AFUA_2G14860)-RELATED"/>
    <property type="match status" value="1"/>
</dbReference>
<dbReference type="GO" id="GO:0016787">
    <property type="term" value="F:hydrolase activity"/>
    <property type="evidence" value="ECO:0007669"/>
    <property type="project" value="UniProtKB-KW"/>
</dbReference>
<dbReference type="Gene3D" id="3.40.50.1820">
    <property type="entry name" value="alpha/beta hydrolase"/>
    <property type="match status" value="1"/>
</dbReference>
<name>A0A7K1SJN3_9BACT</name>
<comment type="caution">
    <text evidence="2">The sequence shown here is derived from an EMBL/GenBank/DDBJ whole genome shotgun (WGS) entry which is preliminary data.</text>
</comment>
<reference evidence="2 3" key="1">
    <citation type="submission" date="2019-12" db="EMBL/GenBank/DDBJ databases">
        <title>Spirosoma sp. HMF4905 genome sequencing and assembly.</title>
        <authorList>
            <person name="Kang H."/>
            <person name="Cha I."/>
            <person name="Kim H."/>
            <person name="Joh K."/>
        </authorList>
    </citation>
    <scope>NUCLEOTIDE SEQUENCE [LARGE SCALE GENOMIC DNA]</scope>
    <source>
        <strain evidence="2 3">HMF4905</strain>
    </source>
</reference>
<dbReference type="PANTHER" id="PTHR43798">
    <property type="entry name" value="MONOACYLGLYCEROL LIPASE"/>
    <property type="match status" value="1"/>
</dbReference>
<dbReference type="Pfam" id="PF12697">
    <property type="entry name" value="Abhydrolase_6"/>
    <property type="match status" value="1"/>
</dbReference>
<dbReference type="InterPro" id="IPR050266">
    <property type="entry name" value="AB_hydrolase_sf"/>
</dbReference>
<dbReference type="InterPro" id="IPR000073">
    <property type="entry name" value="AB_hydrolase_1"/>
</dbReference>
<dbReference type="Proteomes" id="UP000436006">
    <property type="component" value="Unassembled WGS sequence"/>
</dbReference>
<keyword evidence="2" id="KW-0378">Hydrolase</keyword>
<evidence type="ECO:0000259" key="1">
    <source>
        <dbReference type="Pfam" id="PF12697"/>
    </source>
</evidence>